<organism evidence="2 3">
    <name type="scientific">Chionoecetes opilio</name>
    <name type="common">Atlantic snow crab</name>
    <name type="synonym">Cancer opilio</name>
    <dbReference type="NCBI Taxonomy" id="41210"/>
    <lineage>
        <taxon>Eukaryota</taxon>
        <taxon>Metazoa</taxon>
        <taxon>Ecdysozoa</taxon>
        <taxon>Arthropoda</taxon>
        <taxon>Crustacea</taxon>
        <taxon>Multicrustacea</taxon>
        <taxon>Malacostraca</taxon>
        <taxon>Eumalacostraca</taxon>
        <taxon>Eucarida</taxon>
        <taxon>Decapoda</taxon>
        <taxon>Pleocyemata</taxon>
        <taxon>Brachyura</taxon>
        <taxon>Eubrachyura</taxon>
        <taxon>Majoidea</taxon>
        <taxon>Majidae</taxon>
        <taxon>Chionoecetes</taxon>
    </lineage>
</organism>
<accession>A0A8J4XXM8</accession>
<comment type="caution">
    <text evidence="2">The sequence shown here is derived from an EMBL/GenBank/DDBJ whole genome shotgun (WGS) entry which is preliminary data.</text>
</comment>
<dbReference type="Proteomes" id="UP000770661">
    <property type="component" value="Unassembled WGS sequence"/>
</dbReference>
<feature type="compositionally biased region" description="Basic and acidic residues" evidence="1">
    <location>
        <begin position="212"/>
        <end position="224"/>
    </location>
</feature>
<sequence>MSYTPILGNPLRQLVIFAESLEVLVMALEVLHEEAKPLGLEVSWLKTKVQVFGDILGQRFLTFSDLSTPCSQDEERGSSDNEARRKEEDSRFQVLVTLLSCAQTAVCVERTEHPFTSTTPRCRCERRSNQGRDSRDIHRPTRRFFCFCYALRRDLSRQTCGPQSTDVAGRLFLPSFPAVASSVGRLLYHAGFTEAATTQATHPAADGCVTGRTKDPRTYPRDRT</sequence>
<keyword evidence="3" id="KW-1185">Reference proteome</keyword>
<dbReference type="AlphaFoldDB" id="A0A8J4XXM8"/>
<feature type="region of interest" description="Disordered" evidence="1">
    <location>
        <begin position="203"/>
        <end position="224"/>
    </location>
</feature>
<reference evidence="2" key="1">
    <citation type="submission" date="2020-07" db="EMBL/GenBank/DDBJ databases">
        <title>The High-quality genome of the commercially important snow crab, Chionoecetes opilio.</title>
        <authorList>
            <person name="Jeong J.-H."/>
            <person name="Ryu S."/>
        </authorList>
    </citation>
    <scope>NUCLEOTIDE SEQUENCE</scope>
    <source>
        <strain evidence="2">MADBK_172401_WGS</strain>
        <tissue evidence="2">Digestive gland</tissue>
    </source>
</reference>
<gene>
    <name evidence="2" type="ORF">GWK47_011157</name>
</gene>
<evidence type="ECO:0000313" key="2">
    <source>
        <dbReference type="EMBL" id="KAG0715783.1"/>
    </source>
</evidence>
<dbReference type="EMBL" id="JACEEZ010019396">
    <property type="protein sequence ID" value="KAG0715783.1"/>
    <property type="molecule type" value="Genomic_DNA"/>
</dbReference>
<evidence type="ECO:0000313" key="3">
    <source>
        <dbReference type="Proteomes" id="UP000770661"/>
    </source>
</evidence>
<name>A0A8J4XXM8_CHIOP</name>
<dbReference type="OrthoDB" id="272810at2759"/>
<proteinExistence type="predicted"/>
<protein>
    <submittedName>
        <fullName evidence="2">Uncharacterized protein</fullName>
    </submittedName>
</protein>
<evidence type="ECO:0000256" key="1">
    <source>
        <dbReference type="SAM" id="MobiDB-lite"/>
    </source>
</evidence>